<dbReference type="EMBL" id="MU795113">
    <property type="protein sequence ID" value="KAJ3810234.1"/>
    <property type="molecule type" value="Genomic_DNA"/>
</dbReference>
<organism evidence="1 2">
    <name type="scientific">Lentinula aff. lateritia</name>
    <dbReference type="NCBI Taxonomy" id="2804960"/>
    <lineage>
        <taxon>Eukaryota</taxon>
        <taxon>Fungi</taxon>
        <taxon>Dikarya</taxon>
        <taxon>Basidiomycota</taxon>
        <taxon>Agaricomycotina</taxon>
        <taxon>Agaricomycetes</taxon>
        <taxon>Agaricomycetidae</taxon>
        <taxon>Agaricales</taxon>
        <taxon>Marasmiineae</taxon>
        <taxon>Omphalotaceae</taxon>
        <taxon>Lentinula</taxon>
    </lineage>
</organism>
<evidence type="ECO:0000313" key="2">
    <source>
        <dbReference type="Proteomes" id="UP001163835"/>
    </source>
</evidence>
<protein>
    <submittedName>
        <fullName evidence="1">Uncharacterized protein</fullName>
    </submittedName>
</protein>
<gene>
    <name evidence="1" type="ORF">F5876DRAFT_76992</name>
</gene>
<reference evidence="1" key="1">
    <citation type="submission" date="2022-09" db="EMBL/GenBank/DDBJ databases">
        <title>A Global Phylogenomic Analysis of the Shiitake Genus Lentinula.</title>
        <authorList>
            <consortium name="DOE Joint Genome Institute"/>
            <person name="Sierra-Patev S."/>
            <person name="Min B."/>
            <person name="Naranjo-Ortiz M."/>
            <person name="Looney B."/>
            <person name="Konkel Z."/>
            <person name="Slot J.C."/>
            <person name="Sakamoto Y."/>
            <person name="Steenwyk J.L."/>
            <person name="Rokas A."/>
            <person name="Carro J."/>
            <person name="Camarero S."/>
            <person name="Ferreira P."/>
            <person name="Molpeceres G."/>
            <person name="Ruiz-Duenas F.J."/>
            <person name="Serrano A."/>
            <person name="Henrissat B."/>
            <person name="Drula E."/>
            <person name="Hughes K.W."/>
            <person name="Mata J.L."/>
            <person name="Ishikawa N.K."/>
            <person name="Vargas-Isla R."/>
            <person name="Ushijima S."/>
            <person name="Smith C.A."/>
            <person name="Ahrendt S."/>
            <person name="Andreopoulos W."/>
            <person name="He G."/>
            <person name="Labutti K."/>
            <person name="Lipzen A."/>
            <person name="Ng V."/>
            <person name="Riley R."/>
            <person name="Sandor L."/>
            <person name="Barry K."/>
            <person name="Martinez A.T."/>
            <person name="Xiao Y."/>
            <person name="Gibbons J.G."/>
            <person name="Terashima K."/>
            <person name="Grigoriev I.V."/>
            <person name="Hibbett D.S."/>
        </authorList>
    </citation>
    <scope>NUCLEOTIDE SEQUENCE</scope>
    <source>
        <strain evidence="1">TMI1499</strain>
    </source>
</reference>
<dbReference type="Proteomes" id="UP001163835">
    <property type="component" value="Unassembled WGS sequence"/>
</dbReference>
<keyword evidence="2" id="KW-1185">Reference proteome</keyword>
<evidence type="ECO:0000313" key="1">
    <source>
        <dbReference type="EMBL" id="KAJ3810234.1"/>
    </source>
</evidence>
<name>A0ACC1TZP7_9AGAR</name>
<accession>A0ACC1TZP7</accession>
<proteinExistence type="predicted"/>
<sequence length="60" mass="6795">MALPYYGAGNWEDLVPAVPSLDQLMQEWDSSTAVSHRVKTRARSRLELEGSYGNRDRGQE</sequence>
<comment type="caution">
    <text evidence="1">The sequence shown here is derived from an EMBL/GenBank/DDBJ whole genome shotgun (WGS) entry which is preliminary data.</text>
</comment>